<dbReference type="SUPFAM" id="SSF55186">
    <property type="entry name" value="ThrRS/AlaRS common domain"/>
    <property type="match status" value="1"/>
</dbReference>
<evidence type="ECO:0000256" key="5">
    <source>
        <dbReference type="ARBA" id="ARBA00022723"/>
    </source>
</evidence>
<evidence type="ECO:0000313" key="16">
    <source>
        <dbReference type="EMBL" id="CAO80627.1"/>
    </source>
</evidence>
<dbReference type="Gene3D" id="3.30.54.20">
    <property type="match status" value="1"/>
</dbReference>
<dbReference type="Proteomes" id="UP000002019">
    <property type="component" value="Chromosome"/>
</dbReference>
<accession>B0VH12</accession>
<dbReference type="FunFam" id="3.30.980.10:FF:000005">
    <property type="entry name" value="Threonyl-tRNA synthetase, mitochondrial"/>
    <property type="match status" value="1"/>
</dbReference>
<dbReference type="InterPro" id="IPR045864">
    <property type="entry name" value="aa-tRNA-synth_II/BPL/LPL"/>
</dbReference>
<evidence type="ECO:0000259" key="15">
    <source>
        <dbReference type="PROSITE" id="PS51880"/>
    </source>
</evidence>
<protein>
    <recommendedName>
        <fullName evidence="13">Threonine--tRNA ligase</fullName>
        <ecNumber evidence="13">6.1.1.3</ecNumber>
    </recommendedName>
    <alternativeName>
        <fullName evidence="13">Threonyl-tRNA synthetase</fullName>
        <shortName evidence="13">ThrRS</shortName>
    </alternativeName>
</protein>
<name>B0VH12_CLOAI</name>
<evidence type="ECO:0000256" key="9">
    <source>
        <dbReference type="ARBA" id="ARBA00022884"/>
    </source>
</evidence>
<dbReference type="GO" id="GO:0006435">
    <property type="term" value="P:threonyl-tRNA aminoacylation"/>
    <property type="evidence" value="ECO:0007669"/>
    <property type="project" value="UniProtKB-UniRule"/>
</dbReference>
<evidence type="ECO:0000256" key="12">
    <source>
        <dbReference type="ARBA" id="ARBA00049515"/>
    </source>
</evidence>
<dbReference type="InterPro" id="IPR006195">
    <property type="entry name" value="aa-tRNA-synth_II"/>
</dbReference>
<dbReference type="SUPFAM" id="SSF52954">
    <property type="entry name" value="Class II aaRS ABD-related"/>
    <property type="match status" value="1"/>
</dbReference>
<proteinExistence type="inferred from homology"/>
<dbReference type="InterPro" id="IPR012675">
    <property type="entry name" value="Beta-grasp_dom_sf"/>
</dbReference>
<dbReference type="GO" id="GO:0004829">
    <property type="term" value="F:threonine-tRNA ligase activity"/>
    <property type="evidence" value="ECO:0007669"/>
    <property type="project" value="UniProtKB-UniRule"/>
</dbReference>
<evidence type="ECO:0000256" key="10">
    <source>
        <dbReference type="ARBA" id="ARBA00022917"/>
    </source>
</evidence>
<dbReference type="InterPro" id="IPR004095">
    <property type="entry name" value="TGS"/>
</dbReference>
<dbReference type="InterPro" id="IPR002320">
    <property type="entry name" value="Thr-tRNA-ligase_IIa"/>
</dbReference>
<dbReference type="CDD" id="cd00771">
    <property type="entry name" value="ThrRS_core"/>
    <property type="match status" value="1"/>
</dbReference>
<evidence type="ECO:0000256" key="2">
    <source>
        <dbReference type="ARBA" id="ARBA00022490"/>
    </source>
</evidence>
<dbReference type="Gene3D" id="3.40.50.800">
    <property type="entry name" value="Anticodon-binding domain"/>
    <property type="match status" value="1"/>
</dbReference>
<dbReference type="FunFam" id="3.10.20.30:FF:000005">
    <property type="entry name" value="Threonine--tRNA ligase"/>
    <property type="match status" value="1"/>
</dbReference>
<comment type="subcellular location">
    <subcellularLocation>
        <location evidence="13">Cytoplasm</location>
    </subcellularLocation>
</comment>
<dbReference type="InterPro" id="IPR018163">
    <property type="entry name" value="Thr/Ala-tRNA-synth_IIc_edit"/>
</dbReference>
<dbReference type="InterPro" id="IPR036621">
    <property type="entry name" value="Anticodon-bd_dom_sf"/>
</dbReference>
<dbReference type="Gene3D" id="3.10.20.30">
    <property type="match status" value="1"/>
</dbReference>
<dbReference type="GO" id="GO:0046872">
    <property type="term" value="F:metal ion binding"/>
    <property type="evidence" value="ECO:0007669"/>
    <property type="project" value="UniProtKB-KW"/>
</dbReference>
<dbReference type="NCBIfam" id="TIGR00418">
    <property type="entry name" value="thrS"/>
    <property type="match status" value="1"/>
</dbReference>
<dbReference type="PROSITE" id="PS51880">
    <property type="entry name" value="TGS"/>
    <property type="match status" value="1"/>
</dbReference>
<comment type="catalytic activity">
    <reaction evidence="12 13">
        <text>tRNA(Thr) + L-threonine + ATP = L-threonyl-tRNA(Thr) + AMP + diphosphate + H(+)</text>
        <dbReference type="Rhea" id="RHEA:24624"/>
        <dbReference type="Rhea" id="RHEA-COMP:9670"/>
        <dbReference type="Rhea" id="RHEA-COMP:9704"/>
        <dbReference type="ChEBI" id="CHEBI:15378"/>
        <dbReference type="ChEBI" id="CHEBI:30616"/>
        <dbReference type="ChEBI" id="CHEBI:33019"/>
        <dbReference type="ChEBI" id="CHEBI:57926"/>
        <dbReference type="ChEBI" id="CHEBI:78442"/>
        <dbReference type="ChEBI" id="CHEBI:78534"/>
        <dbReference type="ChEBI" id="CHEBI:456215"/>
        <dbReference type="EC" id="6.1.1.3"/>
    </reaction>
</comment>
<dbReference type="Gene3D" id="3.30.930.10">
    <property type="entry name" value="Bira Bifunctional Protein, Domain 2"/>
    <property type="match status" value="1"/>
</dbReference>
<gene>
    <name evidence="13 16" type="primary">thrS</name>
    <name evidence="16" type="ordered locus">CLOAM0744</name>
</gene>
<dbReference type="HOGENOM" id="CLU_008554_0_1_0"/>
<keyword evidence="10 13" id="KW-0648">Protein biosynthesis</keyword>
<dbReference type="FunFam" id="3.40.50.800:FF:000001">
    <property type="entry name" value="Threonine--tRNA ligase"/>
    <property type="match status" value="1"/>
</dbReference>
<reference evidence="16 17" key="1">
    <citation type="journal article" date="2008" name="J. Bacteriol.">
        <title>'Candidatus Cloacamonas acidaminovorans': genome sequence reconstruction provides a first glimpse of a new bacterial division.</title>
        <authorList>
            <person name="Pelletier E."/>
            <person name="Kreimeyer A."/>
            <person name="Bocs S."/>
            <person name="Rouy Z."/>
            <person name="Gyapay G."/>
            <person name="Chouari R."/>
            <person name="Riviere D."/>
            <person name="Ganesan A."/>
            <person name="Daegelen P."/>
            <person name="Sghir A."/>
            <person name="Cohen G.N."/>
            <person name="Medigue C."/>
            <person name="Weissenbach J."/>
            <person name="Le Paslier D."/>
        </authorList>
    </citation>
    <scope>NUCLEOTIDE SEQUENCE [LARGE SCALE GENOMIC DNA]</scope>
    <source>
        <strain evidence="17">Evry</strain>
    </source>
</reference>
<comment type="similarity">
    <text evidence="1 13">Belongs to the class-II aminoacyl-tRNA synthetase family.</text>
</comment>
<dbReference type="PANTHER" id="PTHR11451:SF44">
    <property type="entry name" value="THREONINE--TRNA LIGASE, CHLOROPLASTIC_MITOCHONDRIAL 2"/>
    <property type="match status" value="1"/>
</dbReference>
<dbReference type="PROSITE" id="PS50862">
    <property type="entry name" value="AA_TRNA_LIGASE_II"/>
    <property type="match status" value="1"/>
</dbReference>
<organism evidence="16 17">
    <name type="scientific">Cloacimonas acidaminovorans (strain Evry)</name>
    <dbReference type="NCBI Taxonomy" id="459349"/>
    <lineage>
        <taxon>Bacteria</taxon>
        <taxon>Pseudomonadati</taxon>
        <taxon>Candidatus Cloacimonadota</taxon>
        <taxon>Candidatus Cloacimonadia</taxon>
        <taxon>Candidatus Cloacimonadales</taxon>
        <taxon>Candidatus Cloacimonadaceae</taxon>
        <taxon>Candidatus Cloacimonas</taxon>
    </lineage>
</organism>
<dbReference type="GO" id="GO:0000049">
    <property type="term" value="F:tRNA binding"/>
    <property type="evidence" value="ECO:0007669"/>
    <property type="project" value="UniProtKB-KW"/>
</dbReference>
<keyword evidence="2 13" id="KW-0963">Cytoplasm</keyword>
<dbReference type="RefSeq" id="WP_015424486.1">
    <property type="nucleotide sequence ID" value="NC_020449.1"/>
</dbReference>
<evidence type="ECO:0000256" key="8">
    <source>
        <dbReference type="ARBA" id="ARBA00022840"/>
    </source>
</evidence>
<dbReference type="InterPro" id="IPR004154">
    <property type="entry name" value="Anticodon-bd"/>
</dbReference>
<keyword evidence="6 13" id="KW-0547">Nucleotide-binding</keyword>
<evidence type="ECO:0000256" key="7">
    <source>
        <dbReference type="ARBA" id="ARBA00022833"/>
    </source>
</evidence>
<evidence type="ECO:0000256" key="6">
    <source>
        <dbReference type="ARBA" id="ARBA00022741"/>
    </source>
</evidence>
<dbReference type="EMBL" id="CU466930">
    <property type="protein sequence ID" value="CAO80627.1"/>
    <property type="molecule type" value="Genomic_DNA"/>
</dbReference>
<evidence type="ECO:0000256" key="1">
    <source>
        <dbReference type="ARBA" id="ARBA00008226"/>
    </source>
</evidence>
<keyword evidence="17" id="KW-1185">Reference proteome</keyword>
<evidence type="ECO:0000256" key="3">
    <source>
        <dbReference type="ARBA" id="ARBA00022555"/>
    </source>
</evidence>
<dbReference type="InterPro" id="IPR012676">
    <property type="entry name" value="TGS-like"/>
</dbReference>
<dbReference type="GO" id="GO:0005524">
    <property type="term" value="F:ATP binding"/>
    <property type="evidence" value="ECO:0007669"/>
    <property type="project" value="UniProtKB-UniRule"/>
</dbReference>
<dbReference type="Pfam" id="PF07973">
    <property type="entry name" value="tRNA_SAD"/>
    <property type="match status" value="1"/>
</dbReference>
<dbReference type="InterPro" id="IPR012947">
    <property type="entry name" value="tRNA_SAD"/>
</dbReference>
<feature type="binding site" evidence="13">
    <location>
        <position position="386"/>
    </location>
    <ligand>
        <name>Zn(2+)</name>
        <dbReference type="ChEBI" id="CHEBI:29105"/>
        <note>catalytic</note>
    </ligand>
</feature>
<dbReference type="Pfam" id="PF02824">
    <property type="entry name" value="TGS"/>
    <property type="match status" value="1"/>
</dbReference>
<evidence type="ECO:0000256" key="4">
    <source>
        <dbReference type="ARBA" id="ARBA00022598"/>
    </source>
</evidence>
<keyword evidence="5 13" id="KW-0479">Metal-binding</keyword>
<dbReference type="InterPro" id="IPR033728">
    <property type="entry name" value="ThrRS_core"/>
</dbReference>
<dbReference type="OrthoDB" id="9802304at2"/>
<keyword evidence="4 13" id="KW-0436">Ligase</keyword>
<keyword evidence="3 13" id="KW-0820">tRNA-binding</keyword>
<dbReference type="SMART" id="SM00863">
    <property type="entry name" value="tRNA_SAD"/>
    <property type="match status" value="1"/>
</dbReference>
<dbReference type="FunFam" id="3.30.930.10:FF:000002">
    <property type="entry name" value="Threonine--tRNA ligase"/>
    <property type="match status" value="1"/>
</dbReference>
<evidence type="ECO:0000256" key="13">
    <source>
        <dbReference type="HAMAP-Rule" id="MF_00184"/>
    </source>
</evidence>
<comment type="caution">
    <text evidence="13">Lacks conserved residue(s) required for the propagation of feature annotation.</text>
</comment>
<dbReference type="CDD" id="cd00860">
    <property type="entry name" value="ThrRS_anticodon"/>
    <property type="match status" value="1"/>
</dbReference>
<dbReference type="STRING" id="459349.CLOAM0744"/>
<keyword evidence="7 13" id="KW-0862">Zinc</keyword>
<comment type="cofactor">
    <cofactor evidence="13">
        <name>Zn(2+)</name>
        <dbReference type="ChEBI" id="CHEBI:29105"/>
    </cofactor>
    <text evidence="13">Binds 1 zinc ion per subunit.</text>
</comment>
<feature type="domain" description="Aminoacyl-transfer RNA synthetases class-II family profile" evidence="14">
    <location>
        <begin position="242"/>
        <end position="535"/>
    </location>
</feature>
<evidence type="ECO:0000259" key="14">
    <source>
        <dbReference type="PROSITE" id="PS50862"/>
    </source>
</evidence>
<evidence type="ECO:0000256" key="11">
    <source>
        <dbReference type="ARBA" id="ARBA00023146"/>
    </source>
</evidence>
<dbReference type="eggNOG" id="COG0441">
    <property type="taxonomic scope" value="Bacteria"/>
</dbReference>
<feature type="binding site" evidence="13">
    <location>
        <position position="335"/>
    </location>
    <ligand>
        <name>Zn(2+)</name>
        <dbReference type="ChEBI" id="CHEBI:29105"/>
        <note>catalytic</note>
    </ligand>
</feature>
<dbReference type="PANTHER" id="PTHR11451">
    <property type="entry name" value="THREONINE-TRNA LIGASE"/>
    <property type="match status" value="1"/>
</dbReference>
<keyword evidence="8 13" id="KW-0067">ATP-binding</keyword>
<dbReference type="InterPro" id="IPR047246">
    <property type="entry name" value="ThrRS_anticodon"/>
</dbReference>
<dbReference type="Gene3D" id="3.30.980.10">
    <property type="entry name" value="Threonyl-trna Synthetase, Chain A, domain 2"/>
    <property type="match status" value="1"/>
</dbReference>
<dbReference type="AlphaFoldDB" id="B0VH12"/>
<sequence>MIKITLPDGSIREYSAPVTALKIAEDISPKLAEEAICAEVNNKMVDINYPIDTDATVVIHTFHTEKGKEVYWHSTAHLMAQAVKQLFPEVKIAIGPAIEQGFYYDFDRDEPFTEEDLQKIEAKMQELSTQALPYYRTELSKEEAIKLFSEMNETYKLELLEDIPEGEIISSYRQGDFIDLCRGPHLPDTGKIKAIKLLRTSGAYWRGDEKNKMLKRIYGISFPTEKELTDYLHFLEEASKRDHRKLGKDLELFSISDEVGPGLVLWHPKGAMVRHLIETYWKEQHLKKGYQLVYTPHLGRANLWETSGHLDFYKENMYSKMDIEGQDYYIKPMNCPFHISIYNSSLHSYRELPIRLAELGTVYRYERSGVLHGLMRVRGFTQDDAHIICTPEQMDMEVDKLIVFSLDMLKAFGFKEFLIYLATKPDDCVGEKEDWDKATASLANSLQKLGLEYKVDEGGGAFYGPKIDIKIKDALGRAWQCTTIQFDFNEPERFDMTYIGADNSAHRPYMIHRAVLGSVERFFATLLEYHSGNLPLWLAPVQIMLIPITDAQLNYARKIEEQLLEQGFRCELDSRSEKMGYKIRSAEKNKIPFMCILGKNEENNNQVTLRQHTVGDLGAMNLEAAIAILRKEL</sequence>
<dbReference type="InterPro" id="IPR002314">
    <property type="entry name" value="aa-tRNA-synt_IIb"/>
</dbReference>
<dbReference type="SUPFAM" id="SSF81271">
    <property type="entry name" value="TGS-like"/>
    <property type="match status" value="1"/>
</dbReference>
<dbReference type="HAMAP" id="MF_00184">
    <property type="entry name" value="Thr_tRNA_synth"/>
    <property type="match status" value="1"/>
</dbReference>
<dbReference type="Pfam" id="PF03129">
    <property type="entry name" value="HGTP_anticodon"/>
    <property type="match status" value="1"/>
</dbReference>
<evidence type="ECO:0000313" key="17">
    <source>
        <dbReference type="Proteomes" id="UP000002019"/>
    </source>
</evidence>
<dbReference type="GO" id="GO:0005737">
    <property type="term" value="C:cytoplasm"/>
    <property type="evidence" value="ECO:0007669"/>
    <property type="project" value="UniProtKB-SubCell"/>
</dbReference>
<keyword evidence="11 13" id="KW-0030">Aminoacyl-tRNA synthetase</keyword>
<dbReference type="PRINTS" id="PR01047">
    <property type="entry name" value="TRNASYNTHTHR"/>
</dbReference>
<dbReference type="KEGG" id="caci:CLOAM0744"/>
<keyword evidence="9 13" id="KW-0694">RNA-binding</keyword>
<dbReference type="FunFam" id="3.30.54.20:FF:000002">
    <property type="entry name" value="Threonine--tRNA ligase"/>
    <property type="match status" value="1"/>
</dbReference>
<dbReference type="EC" id="6.1.1.3" evidence="13"/>
<feature type="binding site" evidence="13">
    <location>
        <position position="512"/>
    </location>
    <ligand>
        <name>Zn(2+)</name>
        <dbReference type="ChEBI" id="CHEBI:29105"/>
        <note>catalytic</note>
    </ligand>
</feature>
<dbReference type="Pfam" id="PF00587">
    <property type="entry name" value="tRNA-synt_2b"/>
    <property type="match status" value="1"/>
</dbReference>
<dbReference type="CDD" id="cd01667">
    <property type="entry name" value="TGS_ThrRS"/>
    <property type="match status" value="1"/>
</dbReference>
<comment type="subunit">
    <text evidence="13">Homodimer.</text>
</comment>
<feature type="domain" description="TGS" evidence="15">
    <location>
        <begin position="1"/>
        <end position="61"/>
    </location>
</feature>
<dbReference type="SUPFAM" id="SSF55681">
    <property type="entry name" value="Class II aaRS and biotin synthetases"/>
    <property type="match status" value="1"/>
</dbReference>